<feature type="domain" description="PAC" evidence="2">
    <location>
        <begin position="313"/>
        <end position="365"/>
    </location>
</feature>
<dbReference type="PROSITE" id="PS50885">
    <property type="entry name" value="HAMP"/>
    <property type="match status" value="1"/>
</dbReference>
<evidence type="ECO:0000259" key="5">
    <source>
        <dbReference type="PROSITE" id="PS50887"/>
    </source>
</evidence>
<dbReference type="InterPro" id="IPR043128">
    <property type="entry name" value="Rev_trsase/Diguanyl_cyclase"/>
</dbReference>
<dbReference type="InterPro" id="IPR001610">
    <property type="entry name" value="PAC"/>
</dbReference>
<dbReference type="CDD" id="cd01949">
    <property type="entry name" value="GGDEF"/>
    <property type="match status" value="1"/>
</dbReference>
<evidence type="ECO:0000259" key="4">
    <source>
        <dbReference type="PROSITE" id="PS50885"/>
    </source>
</evidence>
<dbReference type="InterPro" id="IPR000700">
    <property type="entry name" value="PAS-assoc_C"/>
</dbReference>
<evidence type="ECO:0000259" key="2">
    <source>
        <dbReference type="PROSITE" id="PS50113"/>
    </source>
</evidence>
<dbReference type="Pfam" id="PF00990">
    <property type="entry name" value="GGDEF"/>
    <property type="match status" value="1"/>
</dbReference>
<evidence type="ECO:0000259" key="3">
    <source>
        <dbReference type="PROSITE" id="PS50883"/>
    </source>
</evidence>
<dbReference type="SMART" id="SM00267">
    <property type="entry name" value="GGDEF"/>
    <property type="match status" value="1"/>
</dbReference>
<dbReference type="InterPro" id="IPR035965">
    <property type="entry name" value="PAS-like_dom_sf"/>
</dbReference>
<keyword evidence="1" id="KW-1133">Transmembrane helix</keyword>
<evidence type="ECO:0000313" key="7">
    <source>
        <dbReference type="Proteomes" id="UP001163726"/>
    </source>
</evidence>
<feature type="domain" description="EAL" evidence="3">
    <location>
        <begin position="538"/>
        <end position="791"/>
    </location>
</feature>
<dbReference type="InterPro" id="IPR052155">
    <property type="entry name" value="Biofilm_reg_signaling"/>
</dbReference>
<dbReference type="PROSITE" id="PS50887">
    <property type="entry name" value="GGDEF"/>
    <property type="match status" value="1"/>
</dbReference>
<dbReference type="PANTHER" id="PTHR44757:SF2">
    <property type="entry name" value="BIOFILM ARCHITECTURE MAINTENANCE PROTEIN MBAA"/>
    <property type="match status" value="1"/>
</dbReference>
<dbReference type="PROSITE" id="PS50883">
    <property type="entry name" value="EAL"/>
    <property type="match status" value="1"/>
</dbReference>
<feature type="domain" description="HAMP" evidence="4">
    <location>
        <begin position="183"/>
        <end position="236"/>
    </location>
</feature>
<dbReference type="SUPFAM" id="SSF141868">
    <property type="entry name" value="EAL domain-like"/>
    <property type="match status" value="1"/>
</dbReference>
<reference evidence="6" key="1">
    <citation type="submission" date="2022-10" db="EMBL/GenBank/DDBJ databases">
        <title>Catenovulum adriacola sp. nov. isolated in the Harbour of Susak.</title>
        <authorList>
            <person name="Schoch T."/>
            <person name="Reich S.J."/>
            <person name="Stoeferle S."/>
            <person name="Flaiz M."/>
            <person name="Kazda M."/>
            <person name="Riedel C.U."/>
            <person name="Duerre P."/>
        </authorList>
    </citation>
    <scope>NUCLEOTIDE SEQUENCE</scope>
    <source>
        <strain evidence="6">TS8</strain>
    </source>
</reference>
<dbReference type="Gene3D" id="6.10.340.10">
    <property type="match status" value="1"/>
</dbReference>
<feature type="transmembrane region" description="Helical" evidence="1">
    <location>
        <begin position="159"/>
        <end position="178"/>
    </location>
</feature>
<keyword evidence="1" id="KW-0812">Transmembrane</keyword>
<dbReference type="InterPro" id="IPR033417">
    <property type="entry name" value="CHASE8"/>
</dbReference>
<dbReference type="CDD" id="cd06225">
    <property type="entry name" value="HAMP"/>
    <property type="match status" value="1"/>
</dbReference>
<dbReference type="SUPFAM" id="SSF158472">
    <property type="entry name" value="HAMP domain-like"/>
    <property type="match status" value="1"/>
</dbReference>
<protein>
    <submittedName>
        <fullName evidence="6">EAL domain-containing protein</fullName>
    </submittedName>
</protein>
<dbReference type="SMART" id="SM00086">
    <property type="entry name" value="PAC"/>
    <property type="match status" value="1"/>
</dbReference>
<dbReference type="Gene3D" id="3.30.450.20">
    <property type="entry name" value="PAS domain"/>
    <property type="match status" value="1"/>
</dbReference>
<dbReference type="CDD" id="cd01948">
    <property type="entry name" value="EAL"/>
    <property type="match status" value="1"/>
</dbReference>
<dbReference type="Pfam" id="PF00672">
    <property type="entry name" value="HAMP"/>
    <property type="match status" value="1"/>
</dbReference>
<feature type="transmembrane region" description="Helical" evidence="1">
    <location>
        <begin position="12"/>
        <end position="34"/>
    </location>
</feature>
<accession>A0ABY7AQ45</accession>
<sequence>MAFNKHSLKLSIIKRLAIVILSCFIVLGTVLSFVERELVKEKLVTDLNVIANILANRTSAALIFNDKTAATTNLEAAQYHPSIEKICLYDQAGQFFASYSNQDNAYQCKPSNALIDLSGHQFTDDQLIVNMPVIEQGDMLGILNIHSNLGYLQTTQANILSILFVVLMVSLLTIYLLVNHLLKRILSPLQQLHGTALSITQNVFSQTRATKVKDDEVGELVDVFNNMLDSLSNEHEQLQFSEQRFRTLTENAPIGIFLRDQNDTYLFVNQRWQQMTECRLPLNYQDYCQQIDANDLSRVVSTVDAAKKSKQPLVIEYQYCSFDGEVKTFLEQLAPIHLQENQFAGYIGTLLDITELKQARADLEKLAFKDPLTGLANRRFFNDHLQLEIANAARLKQSMAVLMLDLDHFKRVNDSLGHESGDELLQTVASKLSQLLSAEDLVSRMGGDEFMILIRDAHALSQLDKIVNEILSHVITPMEHHSLLDVTASIGVAVYPKDGLTGAELIRNADIALYKAKDFGRNQAVYFSYTLDAEIKNKIRLEQKLRQALADDKLMVYLQPQFNLQHNRFYWAEALVRWVDDEDGFIPPDIFIALAEESGLIHELGLVVLRQVCHYLVEHELLLKSLGIEGISVNLSGNQFFAKSFMPQVKAVLNEYKVKPEQLEFELTESVLMENTQQAIDVMQQLRELGCRLSVDDFGTGYSSLAYLKQFPIHCIKIDRTFIRDIPNDQQDIEIASAIIAMAQKLGLETIAEGVETQEQSDFLLAQGCYCIQGYFYAKPMPVSQLKSLKR</sequence>
<evidence type="ECO:0000313" key="6">
    <source>
        <dbReference type="EMBL" id="WAJ70786.1"/>
    </source>
</evidence>
<dbReference type="NCBIfam" id="TIGR00254">
    <property type="entry name" value="GGDEF"/>
    <property type="match status" value="1"/>
</dbReference>
<gene>
    <name evidence="6" type="ORF">OLW01_02925</name>
</gene>
<dbReference type="PROSITE" id="PS50113">
    <property type="entry name" value="PAC"/>
    <property type="match status" value="1"/>
</dbReference>
<dbReference type="PANTHER" id="PTHR44757">
    <property type="entry name" value="DIGUANYLATE CYCLASE DGCP"/>
    <property type="match status" value="1"/>
</dbReference>
<keyword evidence="7" id="KW-1185">Reference proteome</keyword>
<keyword evidence="1" id="KW-0472">Membrane</keyword>
<dbReference type="CDD" id="cd00130">
    <property type="entry name" value="PAS"/>
    <property type="match status" value="1"/>
</dbReference>
<dbReference type="InterPro" id="IPR000014">
    <property type="entry name" value="PAS"/>
</dbReference>
<dbReference type="EMBL" id="CP109965">
    <property type="protein sequence ID" value="WAJ70786.1"/>
    <property type="molecule type" value="Genomic_DNA"/>
</dbReference>
<dbReference type="InterPro" id="IPR003660">
    <property type="entry name" value="HAMP_dom"/>
</dbReference>
<dbReference type="Gene3D" id="3.20.20.450">
    <property type="entry name" value="EAL domain"/>
    <property type="match status" value="1"/>
</dbReference>
<organism evidence="6 7">
    <name type="scientific">Catenovulum adriaticum</name>
    <dbReference type="NCBI Taxonomy" id="2984846"/>
    <lineage>
        <taxon>Bacteria</taxon>
        <taxon>Pseudomonadati</taxon>
        <taxon>Pseudomonadota</taxon>
        <taxon>Gammaproteobacteria</taxon>
        <taxon>Alteromonadales</taxon>
        <taxon>Alteromonadaceae</taxon>
        <taxon>Catenovulum</taxon>
    </lineage>
</organism>
<dbReference type="Pfam" id="PF00563">
    <property type="entry name" value="EAL"/>
    <property type="match status" value="1"/>
</dbReference>
<dbReference type="NCBIfam" id="TIGR00229">
    <property type="entry name" value="sensory_box"/>
    <property type="match status" value="1"/>
</dbReference>
<dbReference type="Gene3D" id="3.30.70.270">
    <property type="match status" value="1"/>
</dbReference>
<dbReference type="RefSeq" id="WP_268075132.1">
    <property type="nucleotide sequence ID" value="NZ_CP109965.1"/>
</dbReference>
<feature type="domain" description="GGDEF" evidence="5">
    <location>
        <begin position="397"/>
        <end position="529"/>
    </location>
</feature>
<dbReference type="Pfam" id="PF13188">
    <property type="entry name" value="PAS_8"/>
    <property type="match status" value="1"/>
</dbReference>
<name>A0ABY7AQ45_9ALTE</name>
<dbReference type="InterPro" id="IPR029787">
    <property type="entry name" value="Nucleotide_cyclase"/>
</dbReference>
<dbReference type="InterPro" id="IPR035919">
    <property type="entry name" value="EAL_sf"/>
</dbReference>
<dbReference type="SUPFAM" id="SSF55785">
    <property type="entry name" value="PYP-like sensor domain (PAS domain)"/>
    <property type="match status" value="1"/>
</dbReference>
<dbReference type="InterPro" id="IPR000160">
    <property type="entry name" value="GGDEF_dom"/>
</dbReference>
<dbReference type="SMART" id="SM00304">
    <property type="entry name" value="HAMP"/>
    <property type="match status" value="1"/>
</dbReference>
<dbReference type="SMART" id="SM00052">
    <property type="entry name" value="EAL"/>
    <property type="match status" value="1"/>
</dbReference>
<dbReference type="InterPro" id="IPR001633">
    <property type="entry name" value="EAL_dom"/>
</dbReference>
<evidence type="ECO:0000256" key="1">
    <source>
        <dbReference type="SAM" id="Phobius"/>
    </source>
</evidence>
<dbReference type="Pfam" id="PF17152">
    <property type="entry name" value="CHASE8"/>
    <property type="match status" value="1"/>
</dbReference>
<dbReference type="Proteomes" id="UP001163726">
    <property type="component" value="Chromosome"/>
</dbReference>
<dbReference type="SUPFAM" id="SSF55073">
    <property type="entry name" value="Nucleotide cyclase"/>
    <property type="match status" value="1"/>
</dbReference>
<proteinExistence type="predicted"/>